<dbReference type="PROSITE" id="PS51384">
    <property type="entry name" value="FAD_FR"/>
    <property type="match status" value="1"/>
</dbReference>
<dbReference type="InterPro" id="IPR039261">
    <property type="entry name" value="FNR_nucleotide-bd"/>
</dbReference>
<dbReference type="Pfam" id="PF10418">
    <property type="entry name" value="DHODB_Fe-S_bind"/>
    <property type="match status" value="1"/>
</dbReference>
<organism evidence="14 15">
    <name type="scientific">Victivallis vadensis</name>
    <dbReference type="NCBI Taxonomy" id="172901"/>
    <lineage>
        <taxon>Bacteria</taxon>
        <taxon>Pseudomonadati</taxon>
        <taxon>Lentisphaerota</taxon>
        <taxon>Lentisphaeria</taxon>
        <taxon>Victivallales</taxon>
        <taxon>Victivallaceae</taxon>
        <taxon>Victivallis</taxon>
    </lineage>
</organism>
<comment type="similarity">
    <text evidence="1">Belongs to the PyrK family.</text>
</comment>
<protein>
    <submittedName>
        <fullName evidence="14">Dihydroorotate oxidase B electron transfer subunit</fullName>
    </submittedName>
</protein>
<keyword evidence="5 12" id="KW-0479">Metal-binding</keyword>
<dbReference type="SUPFAM" id="SSF52343">
    <property type="entry name" value="Ferredoxin reductase-like, C-terminal NADP-linked domain"/>
    <property type="match status" value="1"/>
</dbReference>
<dbReference type="InterPro" id="IPR008333">
    <property type="entry name" value="Cbr1-like_FAD-bd_dom"/>
</dbReference>
<dbReference type="GeneID" id="78295004"/>
<keyword evidence="9 12" id="KW-0411">Iron-sulfur</keyword>
<evidence type="ECO:0000256" key="7">
    <source>
        <dbReference type="ARBA" id="ARBA00022982"/>
    </source>
</evidence>
<keyword evidence="6 11" id="KW-0274">FAD</keyword>
<evidence type="ECO:0000256" key="4">
    <source>
        <dbReference type="ARBA" id="ARBA00022714"/>
    </source>
</evidence>
<dbReference type="CDD" id="cd06218">
    <property type="entry name" value="DHOD_e_trans"/>
    <property type="match status" value="1"/>
</dbReference>
<keyword evidence="2" id="KW-0813">Transport</keyword>
<dbReference type="GO" id="GO:0051537">
    <property type="term" value="F:2 iron, 2 sulfur cluster binding"/>
    <property type="evidence" value="ECO:0007669"/>
    <property type="project" value="UniProtKB-KW"/>
</dbReference>
<evidence type="ECO:0000313" key="14">
    <source>
        <dbReference type="EMBL" id="PVY42780.1"/>
    </source>
</evidence>
<evidence type="ECO:0000313" key="15">
    <source>
        <dbReference type="Proteomes" id="UP000245959"/>
    </source>
</evidence>
<dbReference type="EMBL" id="QEKH01000010">
    <property type="protein sequence ID" value="PVY42780.1"/>
    <property type="molecule type" value="Genomic_DNA"/>
</dbReference>
<keyword evidence="15" id="KW-1185">Reference proteome</keyword>
<evidence type="ECO:0000256" key="9">
    <source>
        <dbReference type="ARBA" id="ARBA00023014"/>
    </source>
</evidence>
<sequence>MKTGEIISNERLQNDYFLVRFHVPEICAAARAGQFVHVRIDRHGDHILRRPFSIHNVEADGALSVVYKVVGHGTRELSRLPAGTVCDLLGPLGTSFSDAPEDATPVLVAGGYGAAATYLITKQLPQRGIFLIGARGEADVLLTDVYREAGYEVQVATNDGSVGTKGFVTVLVEKLLAENPGRKFFFYGCGPHPMLMALAKILNARNQKGELSIDHLMCCGVGACFACVVKVKADTPEGWQYARACTDGPVFNLDTVYVE</sequence>
<dbReference type="InterPro" id="IPR012165">
    <property type="entry name" value="Cyt_c3_hydrogenase_gsu"/>
</dbReference>
<dbReference type="InterPro" id="IPR050353">
    <property type="entry name" value="PyrK_electron_transfer"/>
</dbReference>
<evidence type="ECO:0000256" key="1">
    <source>
        <dbReference type="ARBA" id="ARBA00006422"/>
    </source>
</evidence>
<feature type="binding site" evidence="12">
    <location>
        <position position="245"/>
    </location>
    <ligand>
        <name>[2Fe-2S] cluster</name>
        <dbReference type="ChEBI" id="CHEBI:190135"/>
    </ligand>
</feature>
<dbReference type="AlphaFoldDB" id="A0A2U1B285"/>
<dbReference type="InterPro" id="IPR017938">
    <property type="entry name" value="Riboflavin_synthase-like_b-brl"/>
</dbReference>
<dbReference type="InterPro" id="IPR019480">
    <property type="entry name" value="Dihydroorotate_DH_Fe-S-bd"/>
</dbReference>
<dbReference type="Gene3D" id="2.40.30.10">
    <property type="entry name" value="Translation factors"/>
    <property type="match status" value="1"/>
</dbReference>
<keyword evidence="8 12" id="KW-0408">Iron</keyword>
<proteinExistence type="inferred from homology"/>
<dbReference type="OrthoDB" id="9796486at2"/>
<reference evidence="14 15" key="1">
    <citation type="submission" date="2018-04" db="EMBL/GenBank/DDBJ databases">
        <title>Genomic Encyclopedia of Type Strains, Phase IV (KMG-IV): sequencing the most valuable type-strain genomes for metagenomic binning, comparative biology and taxonomic classification.</title>
        <authorList>
            <person name="Goeker M."/>
        </authorList>
    </citation>
    <scope>NUCLEOTIDE SEQUENCE [LARGE SCALE GENOMIC DNA]</scope>
    <source>
        <strain evidence="14 15">DSM 14823</strain>
    </source>
</reference>
<name>A0A2U1B285_9BACT</name>
<evidence type="ECO:0000256" key="2">
    <source>
        <dbReference type="ARBA" id="ARBA00022448"/>
    </source>
</evidence>
<dbReference type="PANTHER" id="PTHR43513:SF3">
    <property type="entry name" value="DIHYDROOROTATE DEHYDROGENASE B (NAD(+)), ELECTRON TRANSFER SUBUNIT-RELATED"/>
    <property type="match status" value="1"/>
</dbReference>
<feature type="binding site" evidence="12">
    <location>
        <position position="219"/>
    </location>
    <ligand>
        <name>[2Fe-2S] cluster</name>
        <dbReference type="ChEBI" id="CHEBI:190135"/>
    </ligand>
</feature>
<comment type="cofactor">
    <cofactor evidence="10">
        <name>[2Fe-2S] cluster</name>
        <dbReference type="ChEBI" id="CHEBI:190135"/>
    </cofactor>
</comment>
<keyword evidence="3 11" id="KW-0285">Flavoprotein</keyword>
<dbReference type="RefSeq" id="WP_116883692.1">
    <property type="nucleotide sequence ID" value="NZ_CABMMC010000015.1"/>
</dbReference>
<feature type="binding site" evidence="12">
    <location>
        <position position="224"/>
    </location>
    <ligand>
        <name>[2Fe-2S] cluster</name>
        <dbReference type="ChEBI" id="CHEBI:190135"/>
    </ligand>
</feature>
<evidence type="ECO:0000256" key="12">
    <source>
        <dbReference type="PIRSR" id="PIRSR006816-2"/>
    </source>
</evidence>
<dbReference type="InterPro" id="IPR037117">
    <property type="entry name" value="Dihydroorotate_DH_ele_sf"/>
</dbReference>
<dbReference type="GO" id="GO:0050660">
    <property type="term" value="F:flavin adenine dinucleotide binding"/>
    <property type="evidence" value="ECO:0007669"/>
    <property type="project" value="InterPro"/>
</dbReference>
<comment type="cofactor">
    <cofactor evidence="12">
        <name>[2Fe-2S] cluster</name>
        <dbReference type="ChEBI" id="CHEBI:190135"/>
    </cofactor>
    <text evidence="12">Binds 1 [2Fe-2S] cluster per subunit.</text>
</comment>
<evidence type="ECO:0000256" key="10">
    <source>
        <dbReference type="ARBA" id="ARBA00034078"/>
    </source>
</evidence>
<dbReference type="Proteomes" id="UP000245959">
    <property type="component" value="Unassembled WGS sequence"/>
</dbReference>
<dbReference type="Pfam" id="PF00970">
    <property type="entry name" value="FAD_binding_6"/>
    <property type="match status" value="1"/>
</dbReference>
<dbReference type="PIRSF" id="PIRSF006816">
    <property type="entry name" value="Cyc3_hyd_g"/>
    <property type="match status" value="1"/>
</dbReference>
<dbReference type="GO" id="GO:0016491">
    <property type="term" value="F:oxidoreductase activity"/>
    <property type="evidence" value="ECO:0007669"/>
    <property type="project" value="InterPro"/>
</dbReference>
<dbReference type="Gene3D" id="3.40.50.80">
    <property type="entry name" value="Nucleotide-binding domain of ferredoxin-NADP reductase (FNR) module"/>
    <property type="match status" value="1"/>
</dbReference>
<dbReference type="SUPFAM" id="SSF63380">
    <property type="entry name" value="Riboflavin synthase domain-like"/>
    <property type="match status" value="1"/>
</dbReference>
<evidence type="ECO:0000256" key="3">
    <source>
        <dbReference type="ARBA" id="ARBA00022630"/>
    </source>
</evidence>
<dbReference type="GO" id="GO:0006221">
    <property type="term" value="P:pyrimidine nucleotide biosynthetic process"/>
    <property type="evidence" value="ECO:0007669"/>
    <property type="project" value="InterPro"/>
</dbReference>
<evidence type="ECO:0000256" key="11">
    <source>
        <dbReference type="PIRSR" id="PIRSR006816-1"/>
    </source>
</evidence>
<evidence type="ECO:0000256" key="5">
    <source>
        <dbReference type="ARBA" id="ARBA00022723"/>
    </source>
</evidence>
<evidence type="ECO:0000256" key="6">
    <source>
        <dbReference type="ARBA" id="ARBA00022827"/>
    </source>
</evidence>
<gene>
    <name evidence="14" type="ORF">C8D82_11089</name>
</gene>
<evidence type="ECO:0000256" key="8">
    <source>
        <dbReference type="ARBA" id="ARBA00023004"/>
    </source>
</evidence>
<accession>A0A2U1B285</accession>
<feature type="domain" description="FAD-binding FR-type" evidence="13">
    <location>
        <begin position="1"/>
        <end position="98"/>
    </location>
</feature>
<evidence type="ECO:0000259" key="13">
    <source>
        <dbReference type="PROSITE" id="PS51384"/>
    </source>
</evidence>
<dbReference type="PANTHER" id="PTHR43513">
    <property type="entry name" value="DIHYDROOROTATE DEHYDROGENASE B (NAD(+)), ELECTRON TRANSFER SUBUNIT"/>
    <property type="match status" value="1"/>
</dbReference>
<comment type="cofactor">
    <cofactor evidence="11">
        <name>FAD</name>
        <dbReference type="ChEBI" id="CHEBI:57692"/>
    </cofactor>
    <text evidence="11">Binds 1 FAD per subunit.</text>
</comment>
<feature type="binding site" evidence="11">
    <location>
        <begin position="50"/>
        <end position="53"/>
    </location>
    <ligand>
        <name>FAD</name>
        <dbReference type="ChEBI" id="CHEBI:57692"/>
    </ligand>
</feature>
<dbReference type="Gene3D" id="2.10.240.10">
    <property type="entry name" value="Dihydroorotate dehydrogenase, electron transfer subunit"/>
    <property type="match status" value="1"/>
</dbReference>
<comment type="caution">
    <text evidence="14">The sequence shown here is derived from an EMBL/GenBank/DDBJ whole genome shotgun (WGS) entry which is preliminary data.</text>
</comment>
<dbReference type="GO" id="GO:0046872">
    <property type="term" value="F:metal ion binding"/>
    <property type="evidence" value="ECO:0007669"/>
    <property type="project" value="UniProtKB-KW"/>
</dbReference>
<keyword evidence="7" id="KW-0249">Electron transport</keyword>
<dbReference type="InterPro" id="IPR017927">
    <property type="entry name" value="FAD-bd_FR_type"/>
</dbReference>
<feature type="binding site" evidence="11">
    <location>
        <begin position="73"/>
        <end position="74"/>
    </location>
    <ligand>
        <name>FAD</name>
        <dbReference type="ChEBI" id="CHEBI:57692"/>
    </ligand>
</feature>
<feature type="binding site" evidence="12">
    <location>
        <position position="227"/>
    </location>
    <ligand>
        <name>[2Fe-2S] cluster</name>
        <dbReference type="ChEBI" id="CHEBI:190135"/>
    </ligand>
</feature>
<keyword evidence="4 12" id="KW-0001">2Fe-2S</keyword>